<dbReference type="Pfam" id="PF03352">
    <property type="entry name" value="Adenine_glyco"/>
    <property type="match status" value="1"/>
</dbReference>
<evidence type="ECO:0000256" key="1">
    <source>
        <dbReference type="PIRSR" id="PIRSR605019-1"/>
    </source>
</evidence>
<dbReference type="AlphaFoldDB" id="A0A8T3VF84"/>
<dbReference type="PANTHER" id="PTHR30037">
    <property type="entry name" value="DNA-3-METHYLADENINE GLYCOSYLASE 1"/>
    <property type="match status" value="1"/>
</dbReference>
<dbReference type="Proteomes" id="UP000783037">
    <property type="component" value="Unassembled WGS sequence"/>
</dbReference>
<name>A0A8T3VF84_9EURY</name>
<feature type="binding site" evidence="1">
    <location>
        <position position="171"/>
    </location>
    <ligand>
        <name>Zn(2+)</name>
        <dbReference type="ChEBI" id="CHEBI:29105"/>
    </ligand>
</feature>
<dbReference type="InterPro" id="IPR005019">
    <property type="entry name" value="Adenine_glyco"/>
</dbReference>
<dbReference type="EMBL" id="SUTK01000022">
    <property type="protein sequence ID" value="MBE6501934.1"/>
    <property type="molecule type" value="Genomic_DNA"/>
</dbReference>
<evidence type="ECO:0000313" key="2">
    <source>
        <dbReference type="EMBL" id="MBE6501934.1"/>
    </source>
</evidence>
<dbReference type="GO" id="GO:0006284">
    <property type="term" value="P:base-excision repair"/>
    <property type="evidence" value="ECO:0007669"/>
    <property type="project" value="InterPro"/>
</dbReference>
<evidence type="ECO:0000313" key="3">
    <source>
        <dbReference type="Proteomes" id="UP000783037"/>
    </source>
</evidence>
<dbReference type="InterPro" id="IPR011257">
    <property type="entry name" value="DNA_glycosylase"/>
</dbReference>
<reference evidence="2" key="1">
    <citation type="submission" date="2019-04" db="EMBL/GenBank/DDBJ databases">
        <title>Evolution of Biomass-Degrading Anaerobic Consortia Revealed by Metagenomics.</title>
        <authorList>
            <person name="Peng X."/>
        </authorList>
    </citation>
    <scope>NUCLEOTIDE SEQUENCE</scope>
    <source>
        <strain evidence="2">SIG18</strain>
    </source>
</reference>
<keyword evidence="1" id="KW-0479">Metal-binding</keyword>
<feature type="binding site" evidence="1">
    <location>
        <position position="19"/>
    </location>
    <ligand>
        <name>Zn(2+)</name>
        <dbReference type="ChEBI" id="CHEBI:29105"/>
    </ligand>
</feature>
<protein>
    <submittedName>
        <fullName evidence="2">DNA-3-methyladenine glycosylase I</fullName>
    </submittedName>
</protein>
<dbReference type="GO" id="GO:0046872">
    <property type="term" value="F:metal ion binding"/>
    <property type="evidence" value="ECO:0007669"/>
    <property type="project" value="UniProtKB-KW"/>
</dbReference>
<dbReference type="SUPFAM" id="SSF48150">
    <property type="entry name" value="DNA-glycosylase"/>
    <property type="match status" value="1"/>
</dbReference>
<dbReference type="RefSeq" id="WP_303739029.1">
    <property type="nucleotide sequence ID" value="NZ_SUTK01000022.1"/>
</dbReference>
<feature type="binding site" evidence="1">
    <location>
        <position position="175"/>
    </location>
    <ligand>
        <name>Zn(2+)</name>
        <dbReference type="ChEBI" id="CHEBI:29105"/>
    </ligand>
</feature>
<feature type="binding site" evidence="1">
    <location>
        <position position="6"/>
    </location>
    <ligand>
        <name>Zn(2+)</name>
        <dbReference type="ChEBI" id="CHEBI:29105"/>
    </ligand>
</feature>
<proteinExistence type="predicted"/>
<dbReference type="GO" id="GO:0008725">
    <property type="term" value="F:DNA-3-methyladenine glycosylase activity"/>
    <property type="evidence" value="ECO:0007669"/>
    <property type="project" value="InterPro"/>
</dbReference>
<organism evidence="2 3">
    <name type="scientific">Methanobrevibacter thaueri</name>
    <dbReference type="NCBI Taxonomy" id="190975"/>
    <lineage>
        <taxon>Archaea</taxon>
        <taxon>Methanobacteriati</taxon>
        <taxon>Methanobacteriota</taxon>
        <taxon>Methanomada group</taxon>
        <taxon>Methanobacteria</taxon>
        <taxon>Methanobacteriales</taxon>
        <taxon>Methanobacteriaceae</taxon>
        <taxon>Methanobrevibacter</taxon>
    </lineage>
</organism>
<comment type="caution">
    <text evidence="2">The sequence shown here is derived from an EMBL/GenBank/DDBJ whole genome shotgun (WGS) entry which is preliminary data.</text>
</comment>
<accession>A0A8T3VF84</accession>
<keyword evidence="1" id="KW-0862">Zinc</keyword>
<gene>
    <name evidence="2" type="ORF">E7Z79_05775</name>
</gene>
<sequence>MSENRCTWAGSDEVYVRYHDDEWGVPTHDDRELFEMLVLESFQAGLSWITILKKRENFKRAFDDFDVRKVASYDDAKVEELRMNEGIIRHKGKINAAVNNAQVFIEIQDEFGSFDEYIWGFTDGEIIKAEFLTESELSRHISKDLKKRGMKFVGPTIIYSYLESIGMIDNHQECCFKY</sequence>
<dbReference type="PANTHER" id="PTHR30037:SF4">
    <property type="entry name" value="DNA-3-METHYLADENINE GLYCOSYLASE I"/>
    <property type="match status" value="1"/>
</dbReference>
<dbReference type="Gene3D" id="1.10.340.30">
    <property type="entry name" value="Hypothetical protein, domain 2"/>
    <property type="match status" value="1"/>
</dbReference>
<dbReference type="InterPro" id="IPR052891">
    <property type="entry name" value="DNA-3mA_glycosylase"/>
</dbReference>